<protein>
    <submittedName>
        <fullName evidence="3">Flavodoxin family protein</fullName>
    </submittedName>
</protein>
<dbReference type="RefSeq" id="WP_193845791.1">
    <property type="nucleotide sequence ID" value="NZ_PRDM01000001.1"/>
</dbReference>
<dbReference type="PANTHER" id="PTHR47307:SF1">
    <property type="entry name" value="GLUTATHIONE-REGULATED POTASSIUM-EFFLUX SYSTEM ANCILLARY PROTEIN KEFG"/>
    <property type="match status" value="1"/>
</dbReference>
<comment type="caution">
    <text evidence="3">The sequence shown here is derived from an EMBL/GenBank/DDBJ whole genome shotgun (WGS) entry which is preliminary data.</text>
</comment>
<dbReference type="Gene3D" id="3.40.50.360">
    <property type="match status" value="1"/>
</dbReference>
<dbReference type="Proteomes" id="UP000640614">
    <property type="component" value="Unassembled WGS sequence"/>
</dbReference>
<organism evidence="3 4">
    <name type="scientific">Flavobacterium hungaricum</name>
    <dbReference type="NCBI Taxonomy" id="2082725"/>
    <lineage>
        <taxon>Bacteria</taxon>
        <taxon>Pseudomonadati</taxon>
        <taxon>Bacteroidota</taxon>
        <taxon>Flavobacteriia</taxon>
        <taxon>Flavobacteriales</taxon>
        <taxon>Flavobacteriaceae</taxon>
        <taxon>Flavobacterium</taxon>
    </lineage>
</organism>
<reference evidence="3 4" key="1">
    <citation type="submission" date="2018-07" db="EMBL/GenBank/DDBJ databases">
        <title>Genome assembly of strain KB82.</title>
        <authorList>
            <person name="Kukolya J."/>
            <person name="Horvath B."/>
            <person name="Nagy I."/>
            <person name="Toth A."/>
        </authorList>
    </citation>
    <scope>NUCLEOTIDE SEQUENCE [LARGE SCALE GENOMIC DNA]</scope>
    <source>
        <strain evidence="3 4">Kb82</strain>
    </source>
</reference>
<name>A0ABR9THJ0_9FLAO</name>
<dbReference type="EMBL" id="PRDM01000001">
    <property type="protein sequence ID" value="MBE8724823.1"/>
    <property type="molecule type" value="Genomic_DNA"/>
</dbReference>
<evidence type="ECO:0000313" key="3">
    <source>
        <dbReference type="EMBL" id="MBE8724823.1"/>
    </source>
</evidence>
<dbReference type="SUPFAM" id="SSF52218">
    <property type="entry name" value="Flavoproteins"/>
    <property type="match status" value="1"/>
</dbReference>
<accession>A0ABR9THJ0</accession>
<sequence>MALLILGHPNINDSIANKAIIEEIQRKNSDIEIRNLAELYPDFKINASEEQNCLLLHEIVILQYPLYWYNMPAILKQWFDVVFTHQFAYGSKGDKLKGKKLLASVTVGSLEKEYKPFGKHNFRIAEFFKNIEQTAYFAQMNFLDPMLFHGTSAVDGFTEDEIKERAKIYANRLLIFVEKVSQS</sequence>
<dbReference type="Pfam" id="PF02525">
    <property type="entry name" value="Flavodoxin_2"/>
    <property type="match status" value="1"/>
</dbReference>
<dbReference type="InterPro" id="IPR046980">
    <property type="entry name" value="KefG/KefF"/>
</dbReference>
<gene>
    <name evidence="3" type="ORF">C4F50_07640</name>
</gene>
<dbReference type="InterPro" id="IPR003680">
    <property type="entry name" value="Flavodoxin_fold"/>
</dbReference>
<proteinExistence type="predicted"/>
<dbReference type="InterPro" id="IPR029039">
    <property type="entry name" value="Flavoprotein-like_sf"/>
</dbReference>
<evidence type="ECO:0000259" key="2">
    <source>
        <dbReference type="Pfam" id="PF02525"/>
    </source>
</evidence>
<evidence type="ECO:0000313" key="4">
    <source>
        <dbReference type="Proteomes" id="UP000640614"/>
    </source>
</evidence>
<keyword evidence="1" id="KW-0560">Oxidoreductase</keyword>
<dbReference type="PANTHER" id="PTHR47307">
    <property type="entry name" value="GLUTATHIONE-REGULATED POTASSIUM-EFFLUX SYSTEM ANCILLARY PROTEIN KEFG"/>
    <property type="match status" value="1"/>
</dbReference>
<evidence type="ECO:0000256" key="1">
    <source>
        <dbReference type="ARBA" id="ARBA00023002"/>
    </source>
</evidence>
<feature type="domain" description="Flavodoxin-like fold" evidence="2">
    <location>
        <begin position="3"/>
        <end position="172"/>
    </location>
</feature>
<keyword evidence="4" id="KW-1185">Reference proteome</keyword>